<dbReference type="AlphaFoldDB" id="A0A927CMJ5"/>
<dbReference type="Gene3D" id="3.90.25.10">
    <property type="entry name" value="UDP-galactose 4-epimerase, domain 1"/>
    <property type="match status" value="1"/>
</dbReference>
<dbReference type="CDD" id="cd05269">
    <property type="entry name" value="TMR_SDR_a"/>
    <property type="match status" value="1"/>
</dbReference>
<dbReference type="Proteomes" id="UP000632125">
    <property type="component" value="Unassembled WGS sequence"/>
</dbReference>
<evidence type="ECO:0000313" key="2">
    <source>
        <dbReference type="EMBL" id="MBD2868586.1"/>
    </source>
</evidence>
<gene>
    <name evidence="2" type="ORF">IDH41_08350</name>
</gene>
<dbReference type="PANTHER" id="PTHR47129:SF1">
    <property type="entry name" value="NMRA-LIKE DOMAIN-CONTAINING PROTEIN"/>
    <property type="match status" value="1"/>
</dbReference>
<dbReference type="RefSeq" id="WP_190859974.1">
    <property type="nucleotide sequence ID" value="NZ_JACXIY010000010.1"/>
</dbReference>
<proteinExistence type="predicted"/>
<name>A0A927CMJ5_9BACL</name>
<dbReference type="InterPro" id="IPR052718">
    <property type="entry name" value="NmrA-type_oxidoreductase"/>
</dbReference>
<dbReference type="Gene3D" id="3.40.50.720">
    <property type="entry name" value="NAD(P)-binding Rossmann-like Domain"/>
    <property type="match status" value="1"/>
</dbReference>
<protein>
    <submittedName>
        <fullName evidence="2">SDR family oxidoreductase</fullName>
    </submittedName>
</protein>
<dbReference type="InterPro" id="IPR008030">
    <property type="entry name" value="NmrA-like"/>
</dbReference>
<dbReference type="InterPro" id="IPR036291">
    <property type="entry name" value="NAD(P)-bd_dom_sf"/>
</dbReference>
<comment type="caution">
    <text evidence="2">The sequence shown here is derived from an EMBL/GenBank/DDBJ whole genome shotgun (WGS) entry which is preliminary data.</text>
</comment>
<sequence length="297" mass="31182">MKMLVTGATGKLGTKIVEALLKSVPASQLAVSVRNPDKAERLRARGVDVRHGDFDRPETLDAAFAGIDRLLIISADGDNDTRIRQHGNAVAAAARAGVRFIAYTSLADAGESSIFLAPVHRATEEAIAKTGIPYSFLRNNWYLENELGGIQGVIAGAPWVTSAGSGKVGWALQQDYAEAAAAVLAGVGHENTIYELSGKLLTQEQLASALGDVLGKEVPVRQVDDDAYADIMKGAGVPEFVLPILVGIQQGIREGALEIESGDFDKLLGRPAVPIREALARLAGEIASAGSRPASGH</sequence>
<dbReference type="PANTHER" id="PTHR47129">
    <property type="entry name" value="QUINONE OXIDOREDUCTASE 2"/>
    <property type="match status" value="1"/>
</dbReference>
<dbReference type="Pfam" id="PF05368">
    <property type="entry name" value="NmrA"/>
    <property type="match status" value="1"/>
</dbReference>
<dbReference type="SUPFAM" id="SSF51735">
    <property type="entry name" value="NAD(P)-binding Rossmann-fold domains"/>
    <property type="match status" value="1"/>
</dbReference>
<organism evidence="2 3">
    <name type="scientific">Paenibacillus arenilitoris</name>
    <dbReference type="NCBI Taxonomy" id="2772299"/>
    <lineage>
        <taxon>Bacteria</taxon>
        <taxon>Bacillati</taxon>
        <taxon>Bacillota</taxon>
        <taxon>Bacilli</taxon>
        <taxon>Bacillales</taxon>
        <taxon>Paenibacillaceae</taxon>
        <taxon>Paenibacillus</taxon>
    </lineage>
</organism>
<keyword evidence="3" id="KW-1185">Reference proteome</keyword>
<feature type="domain" description="NmrA-like" evidence="1">
    <location>
        <begin position="2"/>
        <end position="238"/>
    </location>
</feature>
<evidence type="ECO:0000259" key="1">
    <source>
        <dbReference type="Pfam" id="PF05368"/>
    </source>
</evidence>
<dbReference type="EMBL" id="JACXIY010000010">
    <property type="protein sequence ID" value="MBD2868586.1"/>
    <property type="molecule type" value="Genomic_DNA"/>
</dbReference>
<accession>A0A927CMJ5</accession>
<reference evidence="2" key="1">
    <citation type="submission" date="2020-09" db="EMBL/GenBank/DDBJ databases">
        <title>A novel bacterium of genus Paenibacillus, isolated from South China Sea.</title>
        <authorList>
            <person name="Huang H."/>
            <person name="Mo K."/>
            <person name="Hu Y."/>
        </authorList>
    </citation>
    <scope>NUCLEOTIDE SEQUENCE</scope>
    <source>
        <strain evidence="2">IB182493</strain>
    </source>
</reference>
<evidence type="ECO:0000313" key="3">
    <source>
        <dbReference type="Proteomes" id="UP000632125"/>
    </source>
</evidence>